<dbReference type="Gene3D" id="3.90.550.50">
    <property type="match status" value="1"/>
</dbReference>
<comment type="pathway">
    <text evidence="2">Protein modification; protein glycosylation.</text>
</comment>
<keyword evidence="10" id="KW-1133">Transmembrane helix</keyword>
<evidence type="ECO:0000256" key="11">
    <source>
        <dbReference type="ARBA" id="ARBA00023136"/>
    </source>
</evidence>
<evidence type="ECO:0000256" key="8">
    <source>
        <dbReference type="ARBA" id="ARBA00022741"/>
    </source>
</evidence>
<evidence type="ECO:0000256" key="4">
    <source>
        <dbReference type="ARBA" id="ARBA00012557"/>
    </source>
</evidence>
<dbReference type="Proteomes" id="UP001337655">
    <property type="component" value="Unassembled WGS sequence"/>
</dbReference>
<dbReference type="RefSeq" id="XP_064662538.1">
    <property type="nucleotide sequence ID" value="XM_064799783.1"/>
</dbReference>
<dbReference type="PANTHER" id="PTHR23033">
    <property type="entry name" value="BETA1,3-GALACTOSYLTRANSFERASE"/>
    <property type="match status" value="1"/>
</dbReference>
<dbReference type="InterPro" id="IPR003378">
    <property type="entry name" value="Fringe-like_glycosylTrfase"/>
</dbReference>
<keyword evidence="5" id="KW-0328">Glycosyltransferase</keyword>
<dbReference type="Pfam" id="PF02434">
    <property type="entry name" value="Fringe"/>
    <property type="match status" value="1"/>
</dbReference>
<comment type="caution">
    <text evidence="15">The sequence shown here is derived from an EMBL/GenBank/DDBJ whole genome shotgun (WGS) entry which is preliminary data.</text>
</comment>
<evidence type="ECO:0000256" key="7">
    <source>
        <dbReference type="ARBA" id="ARBA00022692"/>
    </source>
</evidence>
<keyword evidence="11" id="KW-0472">Membrane</keyword>
<keyword evidence="8" id="KW-0547">Nucleotide-binding</keyword>
<gene>
    <name evidence="15" type="ORF">LTR77_002524</name>
</gene>
<dbReference type="AlphaFoldDB" id="A0AAV9PNM7"/>
<evidence type="ECO:0000259" key="14">
    <source>
        <dbReference type="Pfam" id="PF02434"/>
    </source>
</evidence>
<evidence type="ECO:0000313" key="16">
    <source>
        <dbReference type="Proteomes" id="UP001337655"/>
    </source>
</evidence>
<keyword evidence="9" id="KW-0735">Signal-anchor</keyword>
<dbReference type="GeneID" id="89923871"/>
<dbReference type="InterPro" id="IPR026050">
    <property type="entry name" value="C1GALT1/C1GALT1_chp1"/>
</dbReference>
<dbReference type="EMBL" id="JAVRRT010000003">
    <property type="protein sequence ID" value="KAK5173843.1"/>
    <property type="molecule type" value="Genomic_DNA"/>
</dbReference>
<evidence type="ECO:0000256" key="5">
    <source>
        <dbReference type="ARBA" id="ARBA00022676"/>
    </source>
</evidence>
<keyword evidence="13" id="KW-0732">Signal</keyword>
<protein>
    <recommendedName>
        <fullName evidence="4">N-acetylgalactosaminide beta-1,3-galactosyltransferase</fullName>
        <ecNumber evidence="4">2.4.1.122</ecNumber>
    </recommendedName>
</protein>
<comment type="subcellular location">
    <subcellularLocation>
        <location evidence="1">Membrane</location>
        <topology evidence="1">Single-pass type II membrane protein</topology>
    </subcellularLocation>
</comment>
<name>A0AAV9PNM7_9PEZI</name>
<sequence length="497" mass="57051">MAVISFGHHWKAWTVTLLFYVYTPSHEPVYVPEVDSSQSPEKVDSGQTPDIDYASPRRTERVLPDFCDAFDVSKIAISIKTGATEPRNKIPTQLMTFLRCIPDVMLFSDLEQSIGAHKLEDVLSSFSEASMQNNVDFDLYRKQQEYAKQGRETELGNLGEIPIPYDDWRTSGKSAAWGLDKYKFLHMIQRAWERQPNKAWYVFIEADTYLSISNLLRFLDTQDPKQKLYFGNNIRMWEHPTPLDFAHGGSGFILSGATVKAFAAAKTSIARSFTPGRISQWWYGDFVVADALDEELGVKVTGLTPMINSDEPAVLPFDRNVWCKPVITLHHMDARQFDEMYKFQKARNFSELLFRDVYAATAHSNGIPLMGELWDNLSDDERYGLEIRPNDLSRIKGDEENERLRDPNASYEACEAACDQNGHCFQFSHVVKMRQIDEGRPGEQRKCHLSKVFRFGKEVLPAEHEPGTQWTSGWMTERIRRFVDGNRECPDVVWDVI</sequence>
<evidence type="ECO:0000256" key="3">
    <source>
        <dbReference type="ARBA" id="ARBA00006462"/>
    </source>
</evidence>
<feature type="chain" id="PRO_5043956490" description="N-acetylgalactosaminide beta-1,3-galactosyltransferase" evidence="13">
    <location>
        <begin position="26"/>
        <end position="497"/>
    </location>
</feature>
<evidence type="ECO:0000256" key="13">
    <source>
        <dbReference type="SAM" id="SignalP"/>
    </source>
</evidence>
<dbReference type="EC" id="2.4.1.122" evidence="4"/>
<keyword evidence="6" id="KW-0808">Transferase</keyword>
<organism evidence="15 16">
    <name type="scientific">Saxophila tyrrhenica</name>
    <dbReference type="NCBI Taxonomy" id="1690608"/>
    <lineage>
        <taxon>Eukaryota</taxon>
        <taxon>Fungi</taxon>
        <taxon>Dikarya</taxon>
        <taxon>Ascomycota</taxon>
        <taxon>Pezizomycotina</taxon>
        <taxon>Dothideomycetes</taxon>
        <taxon>Dothideomycetidae</taxon>
        <taxon>Mycosphaerellales</taxon>
        <taxon>Extremaceae</taxon>
        <taxon>Saxophila</taxon>
    </lineage>
</organism>
<keyword evidence="16" id="KW-1185">Reference proteome</keyword>
<keyword evidence="7" id="KW-0812">Transmembrane</keyword>
<dbReference type="GO" id="GO:0016263">
    <property type="term" value="F:glycoprotein-N-acetylgalactosamine 3-beta-galactosyltransferase activity"/>
    <property type="evidence" value="ECO:0007669"/>
    <property type="project" value="UniProtKB-EC"/>
</dbReference>
<dbReference type="GO" id="GO:0000166">
    <property type="term" value="F:nucleotide binding"/>
    <property type="evidence" value="ECO:0007669"/>
    <property type="project" value="UniProtKB-KW"/>
</dbReference>
<dbReference type="GO" id="GO:0016020">
    <property type="term" value="C:membrane"/>
    <property type="evidence" value="ECO:0007669"/>
    <property type="project" value="UniProtKB-SubCell"/>
</dbReference>
<feature type="domain" description="Fringe-like glycosyltransferase" evidence="14">
    <location>
        <begin position="194"/>
        <end position="268"/>
    </location>
</feature>
<evidence type="ECO:0000256" key="12">
    <source>
        <dbReference type="SAM" id="MobiDB-lite"/>
    </source>
</evidence>
<feature type="signal peptide" evidence="13">
    <location>
        <begin position="1"/>
        <end position="25"/>
    </location>
</feature>
<reference evidence="15 16" key="1">
    <citation type="submission" date="2023-08" db="EMBL/GenBank/DDBJ databases">
        <title>Black Yeasts Isolated from many extreme environments.</title>
        <authorList>
            <person name="Coleine C."/>
            <person name="Stajich J.E."/>
            <person name="Selbmann L."/>
        </authorList>
    </citation>
    <scope>NUCLEOTIDE SEQUENCE [LARGE SCALE GENOMIC DNA]</scope>
    <source>
        <strain evidence="15 16">CCFEE 5935</strain>
    </source>
</reference>
<feature type="region of interest" description="Disordered" evidence="12">
    <location>
        <begin position="32"/>
        <end position="53"/>
    </location>
</feature>
<comment type="similarity">
    <text evidence="3">Belongs to the glycosyltransferase 31 family. Beta3-Gal-T subfamily.</text>
</comment>
<evidence type="ECO:0000256" key="6">
    <source>
        <dbReference type="ARBA" id="ARBA00022679"/>
    </source>
</evidence>
<dbReference type="PANTHER" id="PTHR23033:SF47">
    <property type="entry name" value="APPLE DOMAIN-CONTAINING PROTEIN-RELATED"/>
    <property type="match status" value="1"/>
</dbReference>
<evidence type="ECO:0000256" key="10">
    <source>
        <dbReference type="ARBA" id="ARBA00022989"/>
    </source>
</evidence>
<feature type="compositionally biased region" description="Polar residues" evidence="12">
    <location>
        <begin position="35"/>
        <end position="48"/>
    </location>
</feature>
<proteinExistence type="inferred from homology"/>
<accession>A0AAV9PNM7</accession>
<evidence type="ECO:0000256" key="9">
    <source>
        <dbReference type="ARBA" id="ARBA00022968"/>
    </source>
</evidence>
<evidence type="ECO:0000256" key="1">
    <source>
        <dbReference type="ARBA" id="ARBA00004606"/>
    </source>
</evidence>
<evidence type="ECO:0000256" key="2">
    <source>
        <dbReference type="ARBA" id="ARBA00004922"/>
    </source>
</evidence>
<evidence type="ECO:0000313" key="15">
    <source>
        <dbReference type="EMBL" id="KAK5173843.1"/>
    </source>
</evidence>